<evidence type="ECO:0000256" key="1">
    <source>
        <dbReference type="SAM" id="Phobius"/>
    </source>
</evidence>
<dbReference type="EMBL" id="LAZR01000024">
    <property type="protein sequence ID" value="KKO04019.1"/>
    <property type="molecule type" value="Genomic_DNA"/>
</dbReference>
<keyword evidence="1" id="KW-0812">Transmembrane</keyword>
<keyword evidence="1" id="KW-1133">Transmembrane helix</keyword>
<accession>A0A0F9YHU8</accession>
<gene>
    <name evidence="2" type="ORF">LCGC14_0089130</name>
</gene>
<keyword evidence="1" id="KW-0472">Membrane</keyword>
<feature type="transmembrane region" description="Helical" evidence="1">
    <location>
        <begin position="12"/>
        <end position="30"/>
    </location>
</feature>
<proteinExistence type="predicted"/>
<sequence>MQPNHRTQNLASLAGSALLMALLITLGYYVPDGLIALAHK</sequence>
<organism evidence="2">
    <name type="scientific">marine sediment metagenome</name>
    <dbReference type="NCBI Taxonomy" id="412755"/>
    <lineage>
        <taxon>unclassified sequences</taxon>
        <taxon>metagenomes</taxon>
        <taxon>ecological metagenomes</taxon>
    </lineage>
</organism>
<name>A0A0F9YHU8_9ZZZZ</name>
<evidence type="ECO:0000313" key="2">
    <source>
        <dbReference type="EMBL" id="KKO04019.1"/>
    </source>
</evidence>
<reference evidence="2" key="1">
    <citation type="journal article" date="2015" name="Nature">
        <title>Complex archaea that bridge the gap between prokaryotes and eukaryotes.</title>
        <authorList>
            <person name="Spang A."/>
            <person name="Saw J.H."/>
            <person name="Jorgensen S.L."/>
            <person name="Zaremba-Niedzwiedzka K."/>
            <person name="Martijn J."/>
            <person name="Lind A.E."/>
            <person name="van Eijk R."/>
            <person name="Schleper C."/>
            <person name="Guy L."/>
            <person name="Ettema T.J."/>
        </authorList>
    </citation>
    <scope>NUCLEOTIDE SEQUENCE</scope>
</reference>
<dbReference type="AlphaFoldDB" id="A0A0F9YHU8"/>
<comment type="caution">
    <text evidence="2">The sequence shown here is derived from an EMBL/GenBank/DDBJ whole genome shotgun (WGS) entry which is preliminary data.</text>
</comment>
<protein>
    <submittedName>
        <fullName evidence="2">Uncharacterized protein</fullName>
    </submittedName>
</protein>